<evidence type="ECO:0000313" key="7">
    <source>
        <dbReference type="EMBL" id="MDI3403210.1"/>
    </source>
</evidence>
<dbReference type="EMBL" id="JASCIQ010000004">
    <property type="protein sequence ID" value="MDI3403210.1"/>
    <property type="molecule type" value="Genomic_DNA"/>
</dbReference>
<evidence type="ECO:0000313" key="8">
    <source>
        <dbReference type="Proteomes" id="UP001223978"/>
    </source>
</evidence>
<gene>
    <name evidence="7" type="ORF">QIS96_05140</name>
</gene>
<evidence type="ECO:0000256" key="3">
    <source>
        <dbReference type="ARBA" id="ARBA00022989"/>
    </source>
</evidence>
<feature type="transmembrane region" description="Helical" evidence="5">
    <location>
        <begin position="110"/>
        <end position="131"/>
    </location>
</feature>
<comment type="caution">
    <text evidence="7">The sequence shown here is derived from an EMBL/GenBank/DDBJ whole genome shotgun (WGS) entry which is preliminary data.</text>
</comment>
<proteinExistence type="predicted"/>
<comment type="subcellular location">
    <subcellularLocation>
        <location evidence="1">Cell membrane</location>
        <topology evidence="1">Multi-pass membrane protein</topology>
    </subcellularLocation>
</comment>
<dbReference type="Proteomes" id="UP001223978">
    <property type="component" value="Unassembled WGS sequence"/>
</dbReference>
<feature type="transmembrane region" description="Helical" evidence="5">
    <location>
        <begin position="252"/>
        <end position="271"/>
    </location>
</feature>
<keyword evidence="4 5" id="KW-0472">Membrane</keyword>
<keyword evidence="8" id="KW-1185">Reference proteome</keyword>
<accession>A0ABT6S549</accession>
<feature type="transmembrane region" description="Helical" evidence="5">
    <location>
        <begin position="12"/>
        <end position="35"/>
    </location>
</feature>
<feature type="transmembrane region" description="Helical" evidence="5">
    <location>
        <begin position="341"/>
        <end position="364"/>
    </location>
</feature>
<feature type="transmembrane region" description="Helical" evidence="5">
    <location>
        <begin position="316"/>
        <end position="335"/>
    </location>
</feature>
<dbReference type="InterPro" id="IPR011701">
    <property type="entry name" value="MFS"/>
</dbReference>
<dbReference type="Pfam" id="PF07690">
    <property type="entry name" value="MFS_1"/>
    <property type="match status" value="1"/>
</dbReference>
<organism evidence="7 8">
    <name type="scientific">Streptomyces cavernicola</name>
    <dbReference type="NCBI Taxonomy" id="3043613"/>
    <lineage>
        <taxon>Bacteria</taxon>
        <taxon>Bacillati</taxon>
        <taxon>Actinomycetota</taxon>
        <taxon>Actinomycetes</taxon>
        <taxon>Kitasatosporales</taxon>
        <taxon>Streptomycetaceae</taxon>
        <taxon>Streptomyces</taxon>
    </lineage>
</organism>
<feature type="transmembrane region" description="Helical" evidence="5">
    <location>
        <begin position="405"/>
        <end position="426"/>
    </location>
</feature>
<dbReference type="Gene3D" id="1.20.1250.20">
    <property type="entry name" value="MFS general substrate transporter like domains"/>
    <property type="match status" value="1"/>
</dbReference>
<keyword evidence="3 5" id="KW-1133">Transmembrane helix</keyword>
<protein>
    <submittedName>
        <fullName evidence="7">MFS transporter</fullName>
    </submittedName>
</protein>
<dbReference type="PROSITE" id="PS00216">
    <property type="entry name" value="SUGAR_TRANSPORT_1"/>
    <property type="match status" value="1"/>
</dbReference>
<feature type="transmembrane region" description="Helical" evidence="5">
    <location>
        <begin position="291"/>
        <end position="309"/>
    </location>
</feature>
<name>A0ABT6S549_9ACTN</name>
<feature type="transmembrane region" description="Helical" evidence="5">
    <location>
        <begin position="55"/>
        <end position="73"/>
    </location>
</feature>
<dbReference type="PANTHER" id="PTHR23508:SF10">
    <property type="entry name" value="CARBOXYLIC ACID TRANSPORTER PROTEIN HOMOLOG"/>
    <property type="match status" value="1"/>
</dbReference>
<evidence type="ECO:0000256" key="2">
    <source>
        <dbReference type="ARBA" id="ARBA00022692"/>
    </source>
</evidence>
<dbReference type="PROSITE" id="PS50850">
    <property type="entry name" value="MFS"/>
    <property type="match status" value="1"/>
</dbReference>
<feature type="transmembrane region" description="Helical" evidence="5">
    <location>
        <begin position="171"/>
        <end position="193"/>
    </location>
</feature>
<evidence type="ECO:0000256" key="4">
    <source>
        <dbReference type="ARBA" id="ARBA00023136"/>
    </source>
</evidence>
<dbReference type="InterPro" id="IPR005829">
    <property type="entry name" value="Sugar_transporter_CS"/>
</dbReference>
<dbReference type="SUPFAM" id="SSF103473">
    <property type="entry name" value="MFS general substrate transporter"/>
    <property type="match status" value="1"/>
</dbReference>
<evidence type="ECO:0000256" key="5">
    <source>
        <dbReference type="SAM" id="Phobius"/>
    </source>
</evidence>
<feature type="domain" description="Major facilitator superfamily (MFS) profile" evidence="6">
    <location>
        <begin position="19"/>
        <end position="431"/>
    </location>
</feature>
<dbReference type="PROSITE" id="PS00217">
    <property type="entry name" value="SUGAR_TRANSPORT_2"/>
    <property type="match status" value="1"/>
</dbReference>
<evidence type="ECO:0000259" key="6">
    <source>
        <dbReference type="PROSITE" id="PS50850"/>
    </source>
</evidence>
<dbReference type="PANTHER" id="PTHR23508">
    <property type="entry name" value="CARBOXYLIC ACID TRANSPORTER PROTEIN HOMOLOG"/>
    <property type="match status" value="1"/>
</dbReference>
<keyword evidence="2 5" id="KW-0812">Transmembrane</keyword>
<sequence length="445" mass="45592">MSIREIIDHAPVSRFQVGVVAICLVMIMIDGFDILVMAFTASGVAREWSLNESQIGLLLSSGLVGMALGSALIAPQADRVGRRPLTIACLTFSGIGMALAAFAAGPVWLAGARLLTGLGIGGMVASLPVLVAEYSPSRRRGTAVTLCTMGFPLGGVLGGAVSTLLANEYGWRGPFVCGAIVTGLMTVVISLWLPESVDYLVARRPAGALGRVNSLLARMGHAPVAALPTANERPERGARADMVGGRNGAKTALVWLAFFVLMAAFYFATSWTPRLLEQSGLSAEQGMSGGGLLNVGGVIATIAFGLLALRVAVRPLTAASFGVIAVAFVTTGIALGHGPAATLAAAAAVGLAIQAGISGMFAIVPDLYPATVRTTAMGLAVAAGRVGGILSPVLVGALLDRQWTPANLFVLFAVLTALAIPAVLVLKRFSGHEDEVSGTRREPVG</sequence>
<dbReference type="RefSeq" id="WP_282541163.1">
    <property type="nucleotide sequence ID" value="NZ_JASCIQ010000004.1"/>
</dbReference>
<evidence type="ECO:0000256" key="1">
    <source>
        <dbReference type="ARBA" id="ARBA00004651"/>
    </source>
</evidence>
<dbReference type="InterPro" id="IPR036259">
    <property type="entry name" value="MFS_trans_sf"/>
</dbReference>
<reference evidence="7 8" key="1">
    <citation type="submission" date="2023-05" db="EMBL/GenBank/DDBJ databases">
        <title>Draft genome sequence of Streptomyces sp. B-S-A6 isolated from a cave soil in Thailand.</title>
        <authorList>
            <person name="Chamroensaksri N."/>
            <person name="Muangham S."/>
        </authorList>
    </citation>
    <scope>NUCLEOTIDE SEQUENCE [LARGE SCALE GENOMIC DNA]</scope>
    <source>
        <strain evidence="7 8">B-S-A6</strain>
    </source>
</reference>
<feature type="transmembrane region" description="Helical" evidence="5">
    <location>
        <begin position="376"/>
        <end position="399"/>
    </location>
</feature>
<feature type="transmembrane region" description="Helical" evidence="5">
    <location>
        <begin position="143"/>
        <end position="165"/>
    </location>
</feature>
<feature type="transmembrane region" description="Helical" evidence="5">
    <location>
        <begin position="85"/>
        <end position="104"/>
    </location>
</feature>
<dbReference type="InterPro" id="IPR020846">
    <property type="entry name" value="MFS_dom"/>
</dbReference>